<organism evidence="2 3">
    <name type="scientific">Roseiconus lacunae</name>
    <dbReference type="NCBI Taxonomy" id="2605694"/>
    <lineage>
        <taxon>Bacteria</taxon>
        <taxon>Pseudomonadati</taxon>
        <taxon>Planctomycetota</taxon>
        <taxon>Planctomycetia</taxon>
        <taxon>Pirellulales</taxon>
        <taxon>Pirellulaceae</taxon>
        <taxon>Roseiconus</taxon>
    </lineage>
</organism>
<gene>
    <name evidence="2" type="ORF">QTN89_24755</name>
</gene>
<protein>
    <submittedName>
        <fullName evidence="2">GNAT family N-acetyltransferase</fullName>
    </submittedName>
</protein>
<dbReference type="Gene3D" id="3.40.630.30">
    <property type="match status" value="1"/>
</dbReference>
<dbReference type="RefSeq" id="WP_149495944.1">
    <property type="nucleotide sequence ID" value="NZ_CP141221.1"/>
</dbReference>
<evidence type="ECO:0000259" key="1">
    <source>
        <dbReference type="PROSITE" id="PS51186"/>
    </source>
</evidence>
<name>A0ABT7PQ99_9BACT</name>
<dbReference type="InterPro" id="IPR053144">
    <property type="entry name" value="Acetyltransferase_Butenolide"/>
</dbReference>
<dbReference type="InterPro" id="IPR016181">
    <property type="entry name" value="Acyl_CoA_acyltransferase"/>
</dbReference>
<comment type="caution">
    <text evidence="2">The sequence shown here is derived from an EMBL/GenBank/DDBJ whole genome shotgun (WGS) entry which is preliminary data.</text>
</comment>
<feature type="domain" description="N-acetyltransferase" evidence="1">
    <location>
        <begin position="1"/>
        <end position="143"/>
    </location>
</feature>
<evidence type="ECO:0000313" key="3">
    <source>
        <dbReference type="Proteomes" id="UP001239462"/>
    </source>
</evidence>
<keyword evidence="3" id="KW-1185">Reference proteome</keyword>
<proteinExistence type="predicted"/>
<sequence>MITYQIEPKLSANTFVDLLRRSTLAARRPVDQPQIIEGMLRKADVIATARSEEGSLVGVARSITDFHYCTYLSDLAVDEAFQRQGIGRRLIEFSHQQAGLQTNLILLAAPAAATYYPYIGMESHPSCWIRRAAETPHECDRKP</sequence>
<dbReference type="PROSITE" id="PS51186">
    <property type="entry name" value="GNAT"/>
    <property type="match status" value="1"/>
</dbReference>
<dbReference type="Proteomes" id="UP001239462">
    <property type="component" value="Unassembled WGS sequence"/>
</dbReference>
<dbReference type="InterPro" id="IPR000182">
    <property type="entry name" value="GNAT_dom"/>
</dbReference>
<dbReference type="EMBL" id="JASZZN010000024">
    <property type="protein sequence ID" value="MDM4018687.1"/>
    <property type="molecule type" value="Genomic_DNA"/>
</dbReference>
<dbReference type="PANTHER" id="PTHR43233">
    <property type="entry name" value="FAMILY N-ACETYLTRANSFERASE, PUTATIVE (AFU_ORTHOLOGUE AFUA_6G03350)-RELATED"/>
    <property type="match status" value="1"/>
</dbReference>
<dbReference type="CDD" id="cd04301">
    <property type="entry name" value="NAT_SF"/>
    <property type="match status" value="1"/>
</dbReference>
<dbReference type="PANTHER" id="PTHR43233:SF1">
    <property type="entry name" value="FAMILY N-ACETYLTRANSFERASE, PUTATIVE (AFU_ORTHOLOGUE AFUA_6G03350)-RELATED"/>
    <property type="match status" value="1"/>
</dbReference>
<evidence type="ECO:0000313" key="2">
    <source>
        <dbReference type="EMBL" id="MDM4018687.1"/>
    </source>
</evidence>
<accession>A0ABT7PQ99</accession>
<dbReference type="SUPFAM" id="SSF55729">
    <property type="entry name" value="Acyl-CoA N-acyltransferases (Nat)"/>
    <property type="match status" value="1"/>
</dbReference>
<reference evidence="2 3" key="1">
    <citation type="submission" date="2023-06" db="EMBL/GenBank/DDBJ databases">
        <title>Roseiconus lacunae JC819 isolated from Gulf of Mannar region, Tamil Nadu.</title>
        <authorList>
            <person name="Pk S."/>
            <person name="Ch S."/>
            <person name="Ch V.R."/>
        </authorList>
    </citation>
    <scope>NUCLEOTIDE SEQUENCE [LARGE SCALE GENOMIC DNA]</scope>
    <source>
        <strain evidence="2 3">JC819</strain>
    </source>
</reference>
<dbReference type="Pfam" id="PF13508">
    <property type="entry name" value="Acetyltransf_7"/>
    <property type="match status" value="1"/>
</dbReference>